<dbReference type="GO" id="GO:0005634">
    <property type="term" value="C:nucleus"/>
    <property type="evidence" value="ECO:0007669"/>
    <property type="project" value="TreeGrafter"/>
</dbReference>
<name>A0A9J2Q7V0_ASCLU</name>
<dbReference type="PANTHER" id="PTHR11139">
    <property type="entry name" value="ATAXIA TELANGIECTASIA MUTATED ATM -RELATED"/>
    <property type="match status" value="1"/>
</dbReference>
<dbReference type="InterPro" id="IPR036940">
    <property type="entry name" value="PI3/4_kinase_cat_sf"/>
</dbReference>
<dbReference type="WBParaSite" id="ALUE_0001800701-mRNA-1">
    <property type="protein sequence ID" value="ALUE_0001800701-mRNA-1"/>
    <property type="gene ID" value="ALUE_0001800701"/>
</dbReference>
<reference evidence="4" key="1">
    <citation type="submission" date="2023-03" db="UniProtKB">
        <authorList>
            <consortium name="WormBaseParasite"/>
        </authorList>
    </citation>
    <scope>IDENTIFICATION</scope>
</reference>
<dbReference type="SMART" id="SM00146">
    <property type="entry name" value="PI3Kc"/>
    <property type="match status" value="1"/>
</dbReference>
<feature type="domain" description="PI3K/PI4K catalytic" evidence="1">
    <location>
        <begin position="5"/>
        <end position="342"/>
    </location>
</feature>
<dbReference type="AlphaFoldDB" id="A0A9J2Q7V0"/>
<feature type="domain" description="FATC" evidence="2">
    <location>
        <begin position="531"/>
        <end position="563"/>
    </location>
</feature>
<dbReference type="SMART" id="SM01343">
    <property type="entry name" value="FATC"/>
    <property type="match status" value="1"/>
</dbReference>
<dbReference type="GO" id="GO:0031932">
    <property type="term" value="C:TORC2 complex"/>
    <property type="evidence" value="ECO:0007669"/>
    <property type="project" value="TreeGrafter"/>
</dbReference>
<keyword evidence="3" id="KW-1185">Reference proteome</keyword>
<dbReference type="PROSITE" id="PS51190">
    <property type="entry name" value="FATC"/>
    <property type="match status" value="1"/>
</dbReference>
<evidence type="ECO:0000259" key="2">
    <source>
        <dbReference type="PROSITE" id="PS51190"/>
    </source>
</evidence>
<protein>
    <submittedName>
        <fullName evidence="4">Non-specific serine/threonine protein kinase</fullName>
    </submittedName>
</protein>
<dbReference type="InterPro" id="IPR050517">
    <property type="entry name" value="DDR_Repair_Kinase"/>
</dbReference>
<dbReference type="InterPro" id="IPR003152">
    <property type="entry name" value="FATC_dom"/>
</dbReference>
<dbReference type="Pfam" id="PF00454">
    <property type="entry name" value="PI3_PI4_kinase"/>
    <property type="match status" value="1"/>
</dbReference>
<organism evidence="3 4">
    <name type="scientific">Ascaris lumbricoides</name>
    <name type="common">Giant roundworm</name>
    <dbReference type="NCBI Taxonomy" id="6252"/>
    <lineage>
        <taxon>Eukaryota</taxon>
        <taxon>Metazoa</taxon>
        <taxon>Ecdysozoa</taxon>
        <taxon>Nematoda</taxon>
        <taxon>Chromadorea</taxon>
        <taxon>Rhabditida</taxon>
        <taxon>Spirurina</taxon>
        <taxon>Ascaridomorpha</taxon>
        <taxon>Ascaridoidea</taxon>
        <taxon>Ascarididae</taxon>
        <taxon>Ascaris</taxon>
    </lineage>
</organism>
<accession>A0A9J2Q7V0</accession>
<dbReference type="CDD" id="cd05170">
    <property type="entry name" value="PIKKc_SMG1"/>
    <property type="match status" value="1"/>
</dbReference>
<dbReference type="GO" id="GO:0031929">
    <property type="term" value="P:TOR signaling"/>
    <property type="evidence" value="ECO:0007669"/>
    <property type="project" value="TreeGrafter"/>
</dbReference>
<dbReference type="Proteomes" id="UP000036681">
    <property type="component" value="Unplaced"/>
</dbReference>
<proteinExistence type="predicted"/>
<dbReference type="GO" id="GO:0005737">
    <property type="term" value="C:cytoplasm"/>
    <property type="evidence" value="ECO:0007669"/>
    <property type="project" value="TreeGrafter"/>
</dbReference>
<dbReference type="GO" id="GO:0004674">
    <property type="term" value="F:protein serine/threonine kinase activity"/>
    <property type="evidence" value="ECO:0007669"/>
    <property type="project" value="InterPro"/>
</dbReference>
<dbReference type="PROSITE" id="PS50290">
    <property type="entry name" value="PI3_4_KINASE_3"/>
    <property type="match status" value="1"/>
</dbReference>
<sequence>MIERISKQSVVLPTKTRPKKIVFVGSDGVDYPFLFKGQEDLHLDERIMQLLHICNLMLAQKRSDWPPYSARNYSVTPLGSRSGLIQWVEGATPMFHVYRKWQLRQASRKATAQKGATEIERPSELFFKRLKAAFDSNNISPDALADRQKWPLSILKSVLEDLINETPRDLLSRELWLRAGSAYTWYRTTEQFARSTAVMSMLGSVLGLGDRHLDNVLVNLESGHIVHIDYNICFDKGRSLRVPETVPFRLTGNMVHALGPTQIEGSFRLSCEHVLTKLRAGKETLLTILDAFVYDPLVDWAAAHDHLVSSATVGVATTLAVYGTDARAEAAHPLARALFAVRIKEMHMAWLENRERLYNALTRVTDILEKMHKYREGQHEFGVPLKGRIDGGEGAFEGERVEAGRELKQAITLHHDMLHDIRPLLRSLAHLNYYACRLINRTFSYIRVYDELLLLDKGEGTLLSPCAESLPVPPPGFEGATPHFKQQQEQNAQAKNVSRKVRQKLEGRDFVLMSSNDEENTIPFDANAVRKPMTPIEQADALIREATSLSNLALMYEGWTAWV</sequence>
<evidence type="ECO:0000313" key="3">
    <source>
        <dbReference type="Proteomes" id="UP000036681"/>
    </source>
</evidence>
<dbReference type="InterPro" id="IPR039414">
    <property type="entry name" value="SMG1_PIKKc"/>
</dbReference>
<dbReference type="Pfam" id="PF02260">
    <property type="entry name" value="FATC"/>
    <property type="match status" value="1"/>
</dbReference>
<evidence type="ECO:0000259" key="1">
    <source>
        <dbReference type="PROSITE" id="PS50290"/>
    </source>
</evidence>
<evidence type="ECO:0000313" key="4">
    <source>
        <dbReference type="WBParaSite" id="ALUE_0001800701-mRNA-1"/>
    </source>
</evidence>
<dbReference type="InterPro" id="IPR011009">
    <property type="entry name" value="Kinase-like_dom_sf"/>
</dbReference>
<dbReference type="Gene3D" id="3.30.1010.10">
    <property type="entry name" value="Phosphatidylinositol 3-kinase Catalytic Subunit, Chain A, domain 4"/>
    <property type="match status" value="1"/>
</dbReference>
<dbReference type="GO" id="GO:0031931">
    <property type="term" value="C:TORC1 complex"/>
    <property type="evidence" value="ECO:0007669"/>
    <property type="project" value="TreeGrafter"/>
</dbReference>
<dbReference type="GO" id="GO:0000184">
    <property type="term" value="P:nuclear-transcribed mRNA catabolic process, nonsense-mediated decay"/>
    <property type="evidence" value="ECO:0007669"/>
    <property type="project" value="InterPro"/>
</dbReference>
<dbReference type="PANTHER" id="PTHR11139:SF119">
    <property type="entry name" value="SERINE_THREONINE-PROTEIN KINASE SMG1"/>
    <property type="match status" value="1"/>
</dbReference>
<dbReference type="GO" id="GO:0016242">
    <property type="term" value="P:negative regulation of macroautophagy"/>
    <property type="evidence" value="ECO:0007669"/>
    <property type="project" value="TreeGrafter"/>
</dbReference>
<dbReference type="SUPFAM" id="SSF56112">
    <property type="entry name" value="Protein kinase-like (PK-like)"/>
    <property type="match status" value="1"/>
</dbReference>
<dbReference type="InterPro" id="IPR000403">
    <property type="entry name" value="PI3/4_kinase_cat_dom"/>
</dbReference>
<dbReference type="Gene3D" id="1.10.1070.11">
    <property type="entry name" value="Phosphatidylinositol 3-/4-kinase, catalytic domain"/>
    <property type="match status" value="1"/>
</dbReference>